<evidence type="ECO:0000256" key="3">
    <source>
        <dbReference type="ARBA" id="ARBA00022630"/>
    </source>
</evidence>
<keyword evidence="10" id="KW-1185">Reference proteome</keyword>
<evidence type="ECO:0000256" key="1">
    <source>
        <dbReference type="ARBA" id="ARBA00001974"/>
    </source>
</evidence>
<dbReference type="STRING" id="1486262.TM49_14360"/>
<dbReference type="InterPro" id="IPR000172">
    <property type="entry name" value="GMC_OxRdtase_N"/>
</dbReference>
<evidence type="ECO:0000259" key="8">
    <source>
        <dbReference type="PROSITE" id="PS00624"/>
    </source>
</evidence>
<comment type="cofactor">
    <cofactor evidence="1 5">
        <name>FAD</name>
        <dbReference type="ChEBI" id="CHEBI:57692"/>
    </cofactor>
</comment>
<gene>
    <name evidence="9" type="ORF">TM49_14360</name>
</gene>
<dbReference type="EMBL" id="CP010803">
    <property type="protein sequence ID" value="AJY46590.1"/>
    <property type="molecule type" value="Genomic_DNA"/>
</dbReference>
<dbReference type="PIRSF" id="PIRSF000137">
    <property type="entry name" value="Alcohol_oxidase"/>
    <property type="match status" value="1"/>
</dbReference>
<dbReference type="RefSeq" id="WP_045682241.1">
    <property type="nucleotide sequence ID" value="NZ_CP010803.1"/>
</dbReference>
<dbReference type="Pfam" id="PF05199">
    <property type="entry name" value="GMC_oxred_C"/>
    <property type="match status" value="1"/>
</dbReference>
<dbReference type="SUPFAM" id="SSF54373">
    <property type="entry name" value="FAD-linked reductases, C-terminal domain"/>
    <property type="match status" value="1"/>
</dbReference>
<dbReference type="PROSITE" id="PS00624">
    <property type="entry name" value="GMC_OXRED_2"/>
    <property type="match status" value="1"/>
</dbReference>
<proteinExistence type="inferred from homology"/>
<dbReference type="Pfam" id="PF00732">
    <property type="entry name" value="GMC_oxred_N"/>
    <property type="match status" value="1"/>
</dbReference>
<dbReference type="KEGG" id="mey:TM49_14360"/>
<dbReference type="OrthoDB" id="9785276at2"/>
<dbReference type="PROSITE" id="PS00623">
    <property type="entry name" value="GMC_OXRED_1"/>
    <property type="match status" value="1"/>
</dbReference>
<dbReference type="PANTHER" id="PTHR11552">
    <property type="entry name" value="GLUCOSE-METHANOL-CHOLINE GMC OXIDOREDUCTASE"/>
    <property type="match status" value="1"/>
</dbReference>
<dbReference type="GO" id="GO:0016614">
    <property type="term" value="F:oxidoreductase activity, acting on CH-OH group of donors"/>
    <property type="evidence" value="ECO:0007669"/>
    <property type="project" value="InterPro"/>
</dbReference>
<evidence type="ECO:0000256" key="6">
    <source>
        <dbReference type="RuleBase" id="RU003968"/>
    </source>
</evidence>
<dbReference type="InterPro" id="IPR036188">
    <property type="entry name" value="FAD/NAD-bd_sf"/>
</dbReference>
<name>A0A0D5LRL8_MAREN</name>
<evidence type="ECO:0000313" key="10">
    <source>
        <dbReference type="Proteomes" id="UP000032611"/>
    </source>
</evidence>
<accession>A0A0D5LRL8</accession>
<feature type="binding site" evidence="5">
    <location>
        <position position="83"/>
    </location>
    <ligand>
        <name>FAD</name>
        <dbReference type="ChEBI" id="CHEBI:57692"/>
    </ligand>
</feature>
<comment type="similarity">
    <text evidence="2 6">Belongs to the GMC oxidoreductase family.</text>
</comment>
<dbReference type="PANTHER" id="PTHR11552:SF147">
    <property type="entry name" value="CHOLINE DEHYDROGENASE, MITOCHONDRIAL"/>
    <property type="match status" value="1"/>
</dbReference>
<feature type="domain" description="Glucose-methanol-choline oxidoreductase N-terminal" evidence="8">
    <location>
        <begin position="254"/>
        <end position="268"/>
    </location>
</feature>
<evidence type="ECO:0000259" key="7">
    <source>
        <dbReference type="PROSITE" id="PS00623"/>
    </source>
</evidence>
<reference evidence="9 10" key="1">
    <citation type="journal article" date="2015" name="Genome Announc.">
        <title>Complete genome sequence of Martelella endophytica YC6887, which has antifungal activity associated with a halophyte.</title>
        <authorList>
            <person name="Khan A."/>
            <person name="Khan H."/>
            <person name="Chung E.J."/>
            <person name="Hossain M.T."/>
            <person name="Chung Y.R."/>
        </authorList>
    </citation>
    <scope>NUCLEOTIDE SEQUENCE [LARGE SCALE GENOMIC DNA]</scope>
    <source>
        <strain evidence="9">YC6887</strain>
    </source>
</reference>
<dbReference type="AlphaFoldDB" id="A0A0D5LRL8"/>
<protein>
    <recommendedName>
        <fullName evidence="7 8">Glucose-methanol-choline oxidoreductase N-terminal domain-containing protein</fullName>
    </recommendedName>
</protein>
<evidence type="ECO:0000313" key="9">
    <source>
        <dbReference type="EMBL" id="AJY46590.1"/>
    </source>
</evidence>
<dbReference type="GO" id="GO:0050660">
    <property type="term" value="F:flavin adenine dinucleotide binding"/>
    <property type="evidence" value="ECO:0007669"/>
    <property type="project" value="InterPro"/>
</dbReference>
<dbReference type="Proteomes" id="UP000032611">
    <property type="component" value="Chromosome"/>
</dbReference>
<evidence type="ECO:0000256" key="5">
    <source>
        <dbReference type="PIRSR" id="PIRSR000137-2"/>
    </source>
</evidence>
<dbReference type="PATRIC" id="fig|1486262.3.peg.2968"/>
<feature type="binding site" evidence="5">
    <location>
        <begin position="91"/>
        <end position="94"/>
    </location>
    <ligand>
        <name>FAD</name>
        <dbReference type="ChEBI" id="CHEBI:57692"/>
    </ligand>
</feature>
<evidence type="ECO:0000256" key="2">
    <source>
        <dbReference type="ARBA" id="ARBA00010790"/>
    </source>
</evidence>
<dbReference type="HOGENOM" id="CLU_002865_7_1_5"/>
<sequence length="534" mass="58363">MPEFDYIIVGGGTSGCVTAWNLVTKHDARVLLLEAGPNDWHPLLRFPSGFIKFLNGSRFLKFYKSVPQKQLFGRVQVVPQGNVLGGGSSVNAQVYQRGRAADWDAWRDYAGNDLWSWETILPHFTRLEANAKFNNEFHGVDGPQKVGDINYISEMSHLYVRAVQELGLPFNPDFNDGNPRGVGFMQVTATRGRRWSTVDGFIRSIIKDKRLTVVTGATATRILLENGRATGIEYLRKGETHRVTAANEVILTAGTFVTPKLLMLSGIGPTDELKRHGIATVVDTPGVGANLQDHHEAPIMAQTKRHLGYYGQDSGFNMLKNGLEYVLTHRGRASSSGTEACSYLVPDDETGDPVIKLYCVPTTAYKDPDVTGVPDVDGFVLNACLLRPSSRGSVRLASADPLADPVIDNNFLGTERDLRYQVAGLRAAREVLATSHLAREVVREIFPGPGVTSDEALAEHARRTVKTNYHPVGTCRMGGESDPMAVVTPELKVRGVEGLRIFDMSVVPQLMSGNTNAPAMAIADRACQLMMAKG</sequence>
<dbReference type="Gene3D" id="3.50.50.60">
    <property type="entry name" value="FAD/NAD(P)-binding domain"/>
    <property type="match status" value="1"/>
</dbReference>
<keyword evidence="3 6" id="KW-0285">Flavoprotein</keyword>
<feature type="binding site" evidence="5">
    <location>
        <begin position="13"/>
        <end position="14"/>
    </location>
    <ligand>
        <name>FAD</name>
        <dbReference type="ChEBI" id="CHEBI:57692"/>
    </ligand>
</feature>
<feature type="domain" description="Glucose-methanol-choline oxidoreductase N-terminal" evidence="7">
    <location>
        <begin position="81"/>
        <end position="104"/>
    </location>
</feature>
<organism evidence="9 10">
    <name type="scientific">Martelella endophytica</name>
    <dbReference type="NCBI Taxonomy" id="1486262"/>
    <lineage>
        <taxon>Bacteria</taxon>
        <taxon>Pseudomonadati</taxon>
        <taxon>Pseudomonadota</taxon>
        <taxon>Alphaproteobacteria</taxon>
        <taxon>Hyphomicrobiales</taxon>
        <taxon>Aurantimonadaceae</taxon>
        <taxon>Martelella</taxon>
    </lineage>
</organism>
<dbReference type="InterPro" id="IPR012132">
    <property type="entry name" value="GMC_OxRdtase"/>
</dbReference>
<dbReference type="SUPFAM" id="SSF51905">
    <property type="entry name" value="FAD/NAD(P)-binding domain"/>
    <property type="match status" value="1"/>
</dbReference>
<evidence type="ECO:0000256" key="4">
    <source>
        <dbReference type="ARBA" id="ARBA00022827"/>
    </source>
</evidence>
<dbReference type="Gene3D" id="3.30.560.10">
    <property type="entry name" value="Glucose Oxidase, domain 3"/>
    <property type="match status" value="1"/>
</dbReference>
<dbReference type="InterPro" id="IPR007867">
    <property type="entry name" value="GMC_OxRtase_C"/>
</dbReference>
<keyword evidence="4 5" id="KW-0274">FAD</keyword>